<evidence type="ECO:0000256" key="2">
    <source>
        <dbReference type="ARBA" id="ARBA00022833"/>
    </source>
</evidence>
<protein>
    <recommendedName>
        <fullName evidence="6">DM domain-containing protein</fullName>
    </recommendedName>
</protein>
<sequence>MTESRAPISHFQTTVMPRNKIINNATPIYIFSCISFCSSSFAKMIFQDKKREDRTCLIIESVLLYDMPKEQYMCQLCANHGIFNQPKKGHKQKCPYRHCPNK</sequence>
<dbReference type="OrthoDB" id="5807583at2759"/>
<feature type="transmembrane region" description="Helical" evidence="5">
    <location>
        <begin position="28"/>
        <end position="46"/>
    </location>
</feature>
<evidence type="ECO:0000256" key="5">
    <source>
        <dbReference type="SAM" id="Phobius"/>
    </source>
</evidence>
<dbReference type="AlphaFoldDB" id="A0A238C5B7"/>
<dbReference type="SUPFAM" id="SSF82927">
    <property type="entry name" value="Cysteine-rich DNA binding domain, (DM domain)"/>
    <property type="match status" value="1"/>
</dbReference>
<dbReference type="Proteomes" id="UP000242913">
    <property type="component" value="Unassembled WGS sequence"/>
</dbReference>
<evidence type="ECO:0000256" key="3">
    <source>
        <dbReference type="ARBA" id="ARBA00023125"/>
    </source>
</evidence>
<dbReference type="GO" id="GO:0043565">
    <property type="term" value="F:sequence-specific DNA binding"/>
    <property type="evidence" value="ECO:0007669"/>
    <property type="project" value="InterPro"/>
</dbReference>
<name>A0A238C5B7_9BILA</name>
<reference evidence="7 8" key="1">
    <citation type="submission" date="2015-12" db="EMBL/GenBank/DDBJ databases">
        <title>Draft genome of the nematode, Onchocerca flexuosa.</title>
        <authorList>
            <person name="Mitreva M."/>
        </authorList>
    </citation>
    <scope>NUCLEOTIDE SEQUENCE [LARGE SCALE GENOMIC DNA]</scope>
    <source>
        <strain evidence="7">Red Deer</strain>
    </source>
</reference>
<dbReference type="GO" id="GO:0046872">
    <property type="term" value="F:metal ion binding"/>
    <property type="evidence" value="ECO:0007669"/>
    <property type="project" value="UniProtKB-KW"/>
</dbReference>
<proteinExistence type="predicted"/>
<keyword evidence="5" id="KW-1133">Transmembrane helix</keyword>
<evidence type="ECO:0000313" key="7">
    <source>
        <dbReference type="EMBL" id="OZC12210.1"/>
    </source>
</evidence>
<keyword evidence="2" id="KW-0862">Zinc</keyword>
<dbReference type="InterPro" id="IPR036407">
    <property type="entry name" value="DM_DNA-bd_sf"/>
</dbReference>
<dbReference type="Pfam" id="PF00751">
    <property type="entry name" value="DM"/>
    <property type="match status" value="1"/>
</dbReference>
<dbReference type="GO" id="GO:0006355">
    <property type="term" value="P:regulation of DNA-templated transcription"/>
    <property type="evidence" value="ECO:0007669"/>
    <property type="project" value="InterPro"/>
</dbReference>
<dbReference type="InterPro" id="IPR001275">
    <property type="entry name" value="DM_DNA-bd"/>
</dbReference>
<gene>
    <name evidence="7" type="ORF">X798_00731</name>
</gene>
<keyword evidence="8" id="KW-1185">Reference proteome</keyword>
<evidence type="ECO:0000256" key="1">
    <source>
        <dbReference type="ARBA" id="ARBA00022723"/>
    </source>
</evidence>
<feature type="domain" description="DM" evidence="6">
    <location>
        <begin position="71"/>
        <end position="99"/>
    </location>
</feature>
<keyword evidence="5" id="KW-0472">Membrane</keyword>
<evidence type="ECO:0000259" key="6">
    <source>
        <dbReference type="Pfam" id="PF00751"/>
    </source>
</evidence>
<evidence type="ECO:0000313" key="8">
    <source>
        <dbReference type="Proteomes" id="UP000242913"/>
    </source>
</evidence>
<keyword evidence="3" id="KW-0238">DNA-binding</keyword>
<dbReference type="Gene3D" id="4.10.1040.10">
    <property type="entry name" value="DM DNA-binding domain"/>
    <property type="match status" value="1"/>
</dbReference>
<evidence type="ECO:0000256" key="4">
    <source>
        <dbReference type="ARBA" id="ARBA00023242"/>
    </source>
</evidence>
<keyword evidence="1" id="KW-0479">Metal-binding</keyword>
<organism evidence="7 8">
    <name type="scientific">Onchocerca flexuosa</name>
    <dbReference type="NCBI Taxonomy" id="387005"/>
    <lineage>
        <taxon>Eukaryota</taxon>
        <taxon>Metazoa</taxon>
        <taxon>Ecdysozoa</taxon>
        <taxon>Nematoda</taxon>
        <taxon>Chromadorea</taxon>
        <taxon>Rhabditida</taxon>
        <taxon>Spirurina</taxon>
        <taxon>Spiruromorpha</taxon>
        <taxon>Filarioidea</taxon>
        <taxon>Onchocercidae</taxon>
        <taxon>Onchocerca</taxon>
    </lineage>
</organism>
<keyword evidence="5" id="KW-0812">Transmembrane</keyword>
<dbReference type="EMBL" id="KZ269978">
    <property type="protein sequence ID" value="OZC12210.1"/>
    <property type="molecule type" value="Genomic_DNA"/>
</dbReference>
<accession>A0A238C5B7</accession>
<keyword evidence="4" id="KW-0539">Nucleus</keyword>